<dbReference type="InterPro" id="IPR032168">
    <property type="entry name" value="DUF5004"/>
</dbReference>
<dbReference type="AlphaFoldDB" id="A0A1G5E2D9"/>
<dbReference type="STRING" id="490189.SAMN02927903_00912"/>
<proteinExistence type="predicted"/>
<evidence type="ECO:0000313" key="2">
    <source>
        <dbReference type="Proteomes" id="UP000199354"/>
    </source>
</evidence>
<dbReference type="Pfam" id="PF16395">
    <property type="entry name" value="DUF5004"/>
    <property type="match status" value="1"/>
</dbReference>
<dbReference type="PROSITE" id="PS51257">
    <property type="entry name" value="PROKAR_LIPOPROTEIN"/>
    <property type="match status" value="1"/>
</dbReference>
<dbReference type="OrthoDB" id="1342164at2"/>
<protein>
    <recommendedName>
        <fullName evidence="3">DUF5004 domain-containing protein</fullName>
    </recommendedName>
</protein>
<dbReference type="EMBL" id="FMVF01000004">
    <property type="protein sequence ID" value="SCY20920.1"/>
    <property type="molecule type" value="Genomic_DNA"/>
</dbReference>
<accession>A0A1G5E2D9</accession>
<reference evidence="1 2" key="1">
    <citation type="submission" date="2016-10" db="EMBL/GenBank/DDBJ databases">
        <authorList>
            <person name="de Groot N.N."/>
        </authorList>
    </citation>
    <scope>NUCLEOTIDE SEQUENCE [LARGE SCALE GENOMIC DNA]</scope>
    <source>
        <strain evidence="1 2">CGMCC 1.7031</strain>
    </source>
</reference>
<organism evidence="1 2">
    <name type="scientific">Flavobacterium caeni</name>
    <dbReference type="NCBI Taxonomy" id="490189"/>
    <lineage>
        <taxon>Bacteria</taxon>
        <taxon>Pseudomonadati</taxon>
        <taxon>Bacteroidota</taxon>
        <taxon>Flavobacteriia</taxon>
        <taxon>Flavobacteriales</taxon>
        <taxon>Flavobacteriaceae</taxon>
        <taxon>Flavobacterium</taxon>
    </lineage>
</organism>
<dbReference type="RefSeq" id="WP_091141130.1">
    <property type="nucleotide sequence ID" value="NZ_FMVF01000004.1"/>
</dbReference>
<name>A0A1G5E2D9_9FLAO</name>
<evidence type="ECO:0000313" key="1">
    <source>
        <dbReference type="EMBL" id="SCY20920.1"/>
    </source>
</evidence>
<dbReference type="Proteomes" id="UP000199354">
    <property type="component" value="Unassembled WGS sequence"/>
</dbReference>
<keyword evidence="2" id="KW-1185">Reference proteome</keyword>
<evidence type="ECO:0008006" key="3">
    <source>
        <dbReference type="Google" id="ProtNLM"/>
    </source>
</evidence>
<sequence length="172" mass="18861">MKCKLITATALLALLTFGCNEPDDGSYTAPISIYEKIDGQWNLASVKMVDEVAKANGVEPNEQNLSGFFNYEDFKIRFDVDAAGQPTSYEVLGDVPTLFPANGYYQLSSPFQQPSGSAVRIHLFSDAQKTQKTDELRLTAVPGSAQEMELQLVRTSSGTPFVSYVFRLTASN</sequence>
<gene>
    <name evidence="1" type="ORF">SAMN02927903_00912</name>
</gene>